<feature type="region of interest" description="Disordered" evidence="18">
    <location>
        <begin position="111"/>
        <end position="133"/>
    </location>
</feature>
<dbReference type="Gene3D" id="1.20.1070.10">
    <property type="entry name" value="Rhodopsin 7-helix transmembrane proteins"/>
    <property type="match status" value="1"/>
</dbReference>
<dbReference type="InterPro" id="IPR004066">
    <property type="entry name" value="LPA_rcpt_EDG4"/>
</dbReference>
<dbReference type="Proteomes" id="UP000710432">
    <property type="component" value="Unassembled WGS sequence"/>
</dbReference>
<feature type="domain" description="F-BAR" evidence="23">
    <location>
        <begin position="136"/>
        <end position="384"/>
    </location>
</feature>
<name>A0A8J6G8M4_MICOH</name>
<evidence type="ECO:0000256" key="5">
    <source>
        <dbReference type="ARBA" id="ARBA00022692"/>
    </source>
</evidence>
<feature type="compositionally biased region" description="Basic and acidic residues" evidence="18">
    <location>
        <begin position="863"/>
        <end position="878"/>
    </location>
</feature>
<reference evidence="24" key="1">
    <citation type="submission" date="2020-03" db="EMBL/GenBank/DDBJ databases">
        <title>Studies in the Genomics of Life Span.</title>
        <authorList>
            <person name="Glass D."/>
        </authorList>
    </citation>
    <scope>NUCLEOTIDE SEQUENCE</scope>
    <source>
        <strain evidence="24">LTLLF</strain>
        <tissue evidence="24">Muscle</tissue>
    </source>
</reference>
<evidence type="ECO:0000256" key="10">
    <source>
        <dbReference type="ARBA" id="ARBA00023040"/>
    </source>
</evidence>
<dbReference type="Gene3D" id="1.20.1270.60">
    <property type="entry name" value="Arfaptin homology (AH) domain/BAR domain"/>
    <property type="match status" value="2"/>
</dbReference>
<dbReference type="CDD" id="cd15342">
    <property type="entry name" value="7tmA_LPAR2_Edg4"/>
    <property type="match status" value="1"/>
</dbReference>
<dbReference type="InterPro" id="IPR046349">
    <property type="entry name" value="C1-like_sf"/>
</dbReference>
<feature type="region of interest" description="Disordered" evidence="18">
    <location>
        <begin position="277"/>
        <end position="302"/>
    </location>
</feature>
<keyword evidence="12 19" id="KW-0472">Membrane</keyword>
<feature type="transmembrane region" description="Helical" evidence="19">
    <location>
        <begin position="1247"/>
        <end position="1270"/>
    </location>
</feature>
<keyword evidence="10 17" id="KW-0297">G-protein coupled receptor</keyword>
<comment type="subcellular location">
    <subcellularLocation>
        <location evidence="1">Cell membrane</location>
        <topology evidence="1">Multi-pass membrane protein</topology>
    </subcellularLocation>
</comment>
<dbReference type="SUPFAM" id="SSF57889">
    <property type="entry name" value="Cysteine-rich domain"/>
    <property type="match status" value="1"/>
</dbReference>
<feature type="domain" description="Phorbol-ester/DAG-type" evidence="20">
    <location>
        <begin position="526"/>
        <end position="570"/>
    </location>
</feature>
<dbReference type="PRINTS" id="PR01528">
    <property type="entry name" value="EDG4RECEPTOR"/>
</dbReference>
<keyword evidence="7" id="KW-0863">Zinc-finger</keyword>
<feature type="domain" description="Rho-GAP" evidence="21">
    <location>
        <begin position="587"/>
        <end position="790"/>
    </location>
</feature>
<evidence type="ECO:0000259" key="22">
    <source>
        <dbReference type="PROSITE" id="PS50262"/>
    </source>
</evidence>
<dbReference type="GO" id="GO:0005096">
    <property type="term" value="F:GTPase activator activity"/>
    <property type="evidence" value="ECO:0007669"/>
    <property type="project" value="UniProtKB-KW"/>
</dbReference>
<dbReference type="GO" id="GO:0005886">
    <property type="term" value="C:plasma membrane"/>
    <property type="evidence" value="ECO:0007669"/>
    <property type="project" value="UniProtKB-SubCell"/>
</dbReference>
<dbReference type="FunFam" id="1.20.1070.10:FF:000025">
    <property type="entry name" value="Lysophosphatidic acid receptor 1"/>
    <property type="match status" value="1"/>
</dbReference>
<dbReference type="InterPro" id="IPR054713">
    <property type="entry name" value="GMIP/FCHO2-like_FCH"/>
</dbReference>
<feature type="transmembrane region" description="Helical" evidence="19">
    <location>
        <begin position="1078"/>
        <end position="1101"/>
    </location>
</feature>
<dbReference type="InterPro" id="IPR051025">
    <property type="entry name" value="RhoGAP"/>
</dbReference>
<evidence type="ECO:0000256" key="16">
    <source>
        <dbReference type="PROSITE-ProRule" id="PRU01077"/>
    </source>
</evidence>
<evidence type="ECO:0000256" key="19">
    <source>
        <dbReference type="SAM" id="Phobius"/>
    </source>
</evidence>
<evidence type="ECO:0000259" key="23">
    <source>
        <dbReference type="PROSITE" id="PS51741"/>
    </source>
</evidence>
<dbReference type="InterPro" id="IPR027267">
    <property type="entry name" value="AH/BAR_dom_sf"/>
</dbReference>
<dbReference type="PANTHER" id="PTHR15228">
    <property type="entry name" value="SPERMATHECAL PHYSIOLOGY VARIANT"/>
    <property type="match status" value="1"/>
</dbReference>
<evidence type="ECO:0000256" key="9">
    <source>
        <dbReference type="ARBA" id="ARBA00022989"/>
    </source>
</evidence>
<dbReference type="Gene3D" id="1.10.555.10">
    <property type="entry name" value="Rho GTPase activation protein"/>
    <property type="match status" value="1"/>
</dbReference>
<feature type="compositionally biased region" description="Acidic residues" evidence="18">
    <location>
        <begin position="492"/>
        <end position="505"/>
    </location>
</feature>
<dbReference type="PRINTS" id="PR01527">
    <property type="entry name" value="LPARECEPTOR"/>
</dbReference>
<keyword evidence="3" id="KW-1003">Cell membrane</keyword>
<keyword evidence="5 17" id="KW-0812">Transmembrane</keyword>
<protein>
    <submittedName>
        <fullName evidence="24">GEM-interacting protein</fullName>
    </submittedName>
</protein>
<dbReference type="PROSITE" id="PS50238">
    <property type="entry name" value="RHOGAP"/>
    <property type="match status" value="1"/>
</dbReference>
<feature type="region of interest" description="Disordered" evidence="18">
    <location>
        <begin position="1"/>
        <end position="71"/>
    </location>
</feature>
<evidence type="ECO:0000313" key="24">
    <source>
        <dbReference type="EMBL" id="KAH0508436.1"/>
    </source>
</evidence>
<dbReference type="PRINTS" id="PR00237">
    <property type="entry name" value="GPCRRHODOPSN"/>
</dbReference>
<feature type="region of interest" description="Disordered" evidence="18">
    <location>
        <begin position="836"/>
        <end position="908"/>
    </location>
</feature>
<keyword evidence="14" id="KW-0325">Glycoprotein</keyword>
<accession>A0A8J6G8M4</accession>
<evidence type="ECO:0000256" key="15">
    <source>
        <dbReference type="ARBA" id="ARBA00023224"/>
    </source>
</evidence>
<dbReference type="Gene3D" id="3.30.60.20">
    <property type="match status" value="1"/>
</dbReference>
<dbReference type="Pfam" id="PF00620">
    <property type="entry name" value="RhoGAP"/>
    <property type="match status" value="1"/>
</dbReference>
<feature type="transmembrane region" description="Helical" evidence="19">
    <location>
        <begin position="1158"/>
        <end position="1181"/>
    </location>
</feature>
<evidence type="ECO:0000259" key="21">
    <source>
        <dbReference type="PROSITE" id="PS50238"/>
    </source>
</evidence>
<feature type="transmembrane region" description="Helical" evidence="19">
    <location>
        <begin position="1201"/>
        <end position="1226"/>
    </location>
</feature>
<dbReference type="SUPFAM" id="SSF103657">
    <property type="entry name" value="BAR/IMD domain-like"/>
    <property type="match status" value="1"/>
</dbReference>
<evidence type="ECO:0000256" key="8">
    <source>
        <dbReference type="ARBA" id="ARBA00022833"/>
    </source>
</evidence>
<evidence type="ECO:0000256" key="1">
    <source>
        <dbReference type="ARBA" id="ARBA00004651"/>
    </source>
</evidence>
<evidence type="ECO:0000256" key="3">
    <source>
        <dbReference type="ARBA" id="ARBA00022475"/>
    </source>
</evidence>
<organism evidence="24 25">
    <name type="scientific">Microtus ochrogaster</name>
    <name type="common">Prairie vole</name>
    <dbReference type="NCBI Taxonomy" id="79684"/>
    <lineage>
        <taxon>Eukaryota</taxon>
        <taxon>Metazoa</taxon>
        <taxon>Chordata</taxon>
        <taxon>Craniata</taxon>
        <taxon>Vertebrata</taxon>
        <taxon>Euteleostomi</taxon>
        <taxon>Mammalia</taxon>
        <taxon>Eutheria</taxon>
        <taxon>Euarchontoglires</taxon>
        <taxon>Glires</taxon>
        <taxon>Rodentia</taxon>
        <taxon>Myomorpha</taxon>
        <taxon>Muroidea</taxon>
        <taxon>Cricetidae</taxon>
        <taxon>Arvicolinae</taxon>
        <taxon>Microtus</taxon>
    </lineage>
</organism>
<keyword evidence="9 19" id="KW-1133">Transmembrane helix</keyword>
<evidence type="ECO:0000259" key="20">
    <source>
        <dbReference type="PROSITE" id="PS50081"/>
    </source>
</evidence>
<feature type="region of interest" description="Disordered" evidence="18">
    <location>
        <begin position="416"/>
        <end position="511"/>
    </location>
</feature>
<dbReference type="GO" id="GO:0051056">
    <property type="term" value="P:regulation of small GTPase mediated signal transduction"/>
    <property type="evidence" value="ECO:0007669"/>
    <property type="project" value="UniProtKB-ARBA"/>
</dbReference>
<evidence type="ECO:0000256" key="11">
    <source>
        <dbReference type="ARBA" id="ARBA00023054"/>
    </source>
</evidence>
<dbReference type="PROSITE" id="PS51741">
    <property type="entry name" value="F_BAR"/>
    <property type="match status" value="1"/>
</dbReference>
<feature type="transmembrane region" description="Helical" evidence="19">
    <location>
        <begin position="1044"/>
        <end position="1066"/>
    </location>
</feature>
<dbReference type="InterPro" id="IPR002219">
    <property type="entry name" value="PKC_DAG/PE"/>
</dbReference>
<dbReference type="EMBL" id="JAATJU010023231">
    <property type="protein sequence ID" value="KAH0508436.1"/>
    <property type="molecule type" value="Genomic_DNA"/>
</dbReference>
<dbReference type="InterPro" id="IPR031160">
    <property type="entry name" value="F_BAR_dom"/>
</dbReference>
<dbReference type="SMART" id="SM01381">
    <property type="entry name" value="7TM_GPCR_Srsx"/>
    <property type="match status" value="1"/>
</dbReference>
<dbReference type="SUPFAM" id="SSF81321">
    <property type="entry name" value="Family A G protein-coupled receptor-like"/>
    <property type="match status" value="1"/>
</dbReference>
<keyword evidence="11 16" id="KW-0175">Coiled coil</keyword>
<feature type="transmembrane region" description="Helical" evidence="19">
    <location>
        <begin position="1290"/>
        <end position="1308"/>
    </location>
</feature>
<dbReference type="InterPro" id="IPR000276">
    <property type="entry name" value="GPCR_Rhodpsn"/>
</dbReference>
<feature type="transmembrane region" description="Helical" evidence="19">
    <location>
        <begin position="1121"/>
        <end position="1138"/>
    </location>
</feature>
<evidence type="ECO:0000256" key="13">
    <source>
        <dbReference type="ARBA" id="ARBA00023170"/>
    </source>
</evidence>
<dbReference type="PROSITE" id="PS50081">
    <property type="entry name" value="ZF_DAG_PE_2"/>
    <property type="match status" value="1"/>
</dbReference>
<evidence type="ECO:0000256" key="12">
    <source>
        <dbReference type="ARBA" id="ARBA00023136"/>
    </source>
</evidence>
<dbReference type="InterPro" id="IPR000198">
    <property type="entry name" value="RhoGAP_dom"/>
</dbReference>
<dbReference type="PROSITE" id="PS50262">
    <property type="entry name" value="G_PROTEIN_RECEP_F1_2"/>
    <property type="match status" value="1"/>
</dbReference>
<dbReference type="SUPFAM" id="SSF48350">
    <property type="entry name" value="GTPase activation domain, GAP"/>
    <property type="match status" value="1"/>
</dbReference>
<keyword evidence="4" id="KW-0597">Phosphoprotein</keyword>
<proteinExistence type="inferred from homology"/>
<dbReference type="CDD" id="cd20816">
    <property type="entry name" value="C1_GMIP-like"/>
    <property type="match status" value="1"/>
</dbReference>
<keyword evidence="13 17" id="KW-0675">Receptor</keyword>
<dbReference type="InterPro" id="IPR004065">
    <property type="entry name" value="LPA_rcpt"/>
</dbReference>
<dbReference type="Pfam" id="PF22699">
    <property type="entry name" value="GMIP-like_FCH"/>
    <property type="match status" value="1"/>
</dbReference>
<keyword evidence="15 17" id="KW-0807">Transducer</keyword>
<dbReference type="SMART" id="SM00109">
    <property type="entry name" value="C1"/>
    <property type="match status" value="1"/>
</dbReference>
<sequence>MAASWRGVSSRGVAEVGRGDTTGLEEAGNRGWSWRRSPVPVSAPQQVPPPPPPGLTMDATETELTPAPEGRKRYSDIFQSLDNLEISLGNVAFDPLAGDLVLRQDLEPDKTATATVSSEARWSDPSPEGPVPLTEEELDLRLTRTNGGVDAALEYAKAWSRYAKELLAWTDKRASYELEFAKSVMKIAEAGKVSILQQVPFPRAPRSSVPERALHSAQSQMPLQYIYTLFLEHDLSLGALAVETLAQQKRDYYQPLAAKRMEIEKWRKEFKEQWLKEQKRMASPGSSKQQERRRRSREEAQAKAQEAEALYQACIREANTRQQDLETTKRRIVSHVRKLVLQGDEVLRRVTLGLFELRGAQAERGPRAFSALAECCAPFEPGQCYQEFVRALQPEAPPPPSPAFCFQEFTPVLHSSPQDTKKKFLGPPHARLEEGYSEPGPWDDTSSGSQGMPGPTPVSDVDSESQSLDSPTSSPGAATRRLVKVSSISTESSDDFEERDPDLGDGMENGLGSPFRKWTLSTAAQTHRLRRLRGPAKCRECEAFMVSGTECEECFLTCHKRCLETLLILCGHRRLPARMPLFGVDFLQLPRDFPEEVPFVVTRCTAEIEHRALGLQGIYRVSGSRVRVERLCQAFENGRVLVELSGNSPHDITSVLKRFLQELTDPVVPFHLYDAFISLAKTLHADPGDDPGTPSPSPEIIRSLRTLLVQLPPSNYSTVRHLVAHLFRVAAHFEENKMSANNLGIVFGPTLLRPPDGPRAPGVSPAACLLDSSHQAQLVEFLIVHYEQIFGMDELPLASEPLTQDPGLAPTLLESSPQHPAPLLAQDIQPLTIASDCSPDPKLHSAPEKCLEVTPSEIATLQRDQREEKEVENTRDGAGEGSSHNPDDLLLGTQSRGHFSRQPVKYSRGGVRPVTHQLSSLALVASKLCEETPVTVSTVHRAHRTRQLRNRPIAGSWISVPPRHPTSLPRLPLDWKPRVICKTPSFVPEASRPSVPPGNGLVPELLRGILPVLIMGQCYYNETIGFFYNNSGKELSLHWRPKDVVVVALGLTVSVLVLLTNLLVIAAIASNRRFHQPIYYLLGNLAAADLFAGMAYLFLMFHTGPRTARLSIRGWFLRQGLLDTSLTASVATLLAIAVERHRSVMAVQLHSRLPRARVVTLIVGVWVAALGLGLLPAHFWHCLCDLDSCSRMVPLFSRSYLAVWALSSLLVFLLMVAVYTRIFFYVRRRVERMAEHVSCHPRYRETTLSLVKTVVIILGAFVVCWTPGQVVLLLDGLDCKSCNVLVVEKYFLLLAEANSLVNAVVYSCRDAEMRRTFRRLLCCVFLHWSNHKSSRYSSSTQTGASTRIMLPENGCPPIDSTL</sequence>
<keyword evidence="6" id="KW-0479">Metal-binding</keyword>
<dbReference type="InterPro" id="IPR017452">
    <property type="entry name" value="GPCR_Rhodpsn_7TM"/>
</dbReference>
<evidence type="ECO:0000256" key="14">
    <source>
        <dbReference type="ARBA" id="ARBA00023180"/>
    </source>
</evidence>
<dbReference type="Pfam" id="PF00001">
    <property type="entry name" value="7tm_1"/>
    <property type="match status" value="1"/>
</dbReference>
<evidence type="ECO:0000256" key="2">
    <source>
        <dbReference type="ARBA" id="ARBA00022468"/>
    </source>
</evidence>
<comment type="caution">
    <text evidence="24">The sequence shown here is derived from an EMBL/GenBank/DDBJ whole genome shotgun (WGS) entry which is preliminary data.</text>
</comment>
<keyword evidence="2" id="KW-0343">GTPase activation</keyword>
<evidence type="ECO:0000256" key="7">
    <source>
        <dbReference type="ARBA" id="ARBA00022771"/>
    </source>
</evidence>
<dbReference type="PROSITE" id="PS00237">
    <property type="entry name" value="G_PROTEIN_RECEP_F1_1"/>
    <property type="match status" value="1"/>
</dbReference>
<gene>
    <name evidence="24" type="ORF">LTLLF_163825</name>
</gene>
<evidence type="ECO:0000313" key="25">
    <source>
        <dbReference type="Proteomes" id="UP000710432"/>
    </source>
</evidence>
<dbReference type="GO" id="GO:0070915">
    <property type="term" value="F:lysophosphatidic acid receptor activity"/>
    <property type="evidence" value="ECO:0007669"/>
    <property type="project" value="InterPro"/>
</dbReference>
<feature type="domain" description="G-protein coupled receptors family 1 profile" evidence="22">
    <location>
        <begin position="1060"/>
        <end position="1306"/>
    </location>
</feature>
<evidence type="ECO:0000256" key="6">
    <source>
        <dbReference type="ARBA" id="ARBA00022723"/>
    </source>
</evidence>
<dbReference type="PANTHER" id="PTHR15228:SF16">
    <property type="entry name" value="GEM-INTERACTING PROTEIN"/>
    <property type="match status" value="1"/>
</dbReference>
<feature type="compositionally biased region" description="Polar residues" evidence="18">
    <location>
        <begin position="464"/>
        <end position="476"/>
    </location>
</feature>
<dbReference type="PROSITE" id="PS00479">
    <property type="entry name" value="ZF_DAG_PE_1"/>
    <property type="match status" value="1"/>
</dbReference>
<comment type="similarity">
    <text evidence="17">Belongs to the G-protein coupled receptor 1 family.</text>
</comment>
<evidence type="ECO:0000256" key="17">
    <source>
        <dbReference type="RuleBase" id="RU000688"/>
    </source>
</evidence>
<evidence type="ECO:0000256" key="18">
    <source>
        <dbReference type="SAM" id="MobiDB-lite"/>
    </source>
</evidence>
<feature type="compositionally biased region" description="Basic and acidic residues" evidence="18">
    <location>
        <begin position="839"/>
        <end position="851"/>
    </location>
</feature>
<keyword evidence="8" id="KW-0862">Zinc</keyword>
<dbReference type="SMART" id="SM00324">
    <property type="entry name" value="RhoGAP"/>
    <property type="match status" value="1"/>
</dbReference>
<dbReference type="GO" id="GO:0008270">
    <property type="term" value="F:zinc ion binding"/>
    <property type="evidence" value="ECO:0007669"/>
    <property type="project" value="UniProtKB-KW"/>
</dbReference>
<evidence type="ECO:0000256" key="4">
    <source>
        <dbReference type="ARBA" id="ARBA00022553"/>
    </source>
</evidence>
<dbReference type="InterPro" id="IPR008936">
    <property type="entry name" value="Rho_GTPase_activation_prot"/>
</dbReference>